<dbReference type="Gene3D" id="1.20.1090.10">
    <property type="entry name" value="Dehydroquinate synthase-like - alpha domain"/>
    <property type="match status" value="1"/>
</dbReference>
<protein>
    <submittedName>
        <fullName evidence="1">Iron-containing alcohol dehydrogenase</fullName>
    </submittedName>
</protein>
<accession>A0A158DZJ3</accession>
<dbReference type="STRING" id="1777137.AWB76_07808"/>
<sequence length="82" mass="9005">MSGGTGSFRHIRGGNVTAVNPDQHLTCRLQDSLAHALPRIVSQPDHISAREAAQYGAWLCETVPRSVGMALHHKLCHIRRNV</sequence>
<keyword evidence="2" id="KW-1185">Reference proteome</keyword>
<dbReference type="Proteomes" id="UP000054624">
    <property type="component" value="Unassembled WGS sequence"/>
</dbReference>
<evidence type="ECO:0000313" key="1">
    <source>
        <dbReference type="EMBL" id="SAK99974.1"/>
    </source>
</evidence>
<gene>
    <name evidence="1" type="ORF">AWB76_07808</name>
</gene>
<name>A0A158DZJ3_9BURK</name>
<dbReference type="EMBL" id="FCOI02000080">
    <property type="protein sequence ID" value="SAK99974.1"/>
    <property type="molecule type" value="Genomic_DNA"/>
</dbReference>
<reference evidence="2" key="1">
    <citation type="submission" date="2016-01" db="EMBL/GenBank/DDBJ databases">
        <authorList>
            <person name="Peeters Charlotte."/>
        </authorList>
    </citation>
    <scope>NUCLEOTIDE SEQUENCE [LARGE SCALE GENOMIC DNA]</scope>
</reference>
<evidence type="ECO:0000313" key="2">
    <source>
        <dbReference type="Proteomes" id="UP000054624"/>
    </source>
</evidence>
<dbReference type="SUPFAM" id="SSF56796">
    <property type="entry name" value="Dehydroquinate synthase-like"/>
    <property type="match status" value="1"/>
</dbReference>
<proteinExistence type="predicted"/>
<organism evidence="1 2">
    <name type="scientific">Caballeronia temeraria</name>
    <dbReference type="NCBI Taxonomy" id="1777137"/>
    <lineage>
        <taxon>Bacteria</taxon>
        <taxon>Pseudomonadati</taxon>
        <taxon>Pseudomonadota</taxon>
        <taxon>Betaproteobacteria</taxon>
        <taxon>Burkholderiales</taxon>
        <taxon>Burkholderiaceae</taxon>
        <taxon>Caballeronia</taxon>
    </lineage>
</organism>
<dbReference type="AlphaFoldDB" id="A0A158DZJ3"/>